<dbReference type="InterPro" id="IPR019667">
    <property type="entry name" value="Uncharacterised_YbaK"/>
</dbReference>
<reference evidence="1 2" key="1">
    <citation type="submission" date="2019-11" db="EMBL/GenBank/DDBJ databases">
        <title>Bacillus lacus genome.</title>
        <authorList>
            <person name="Allen C.J."/>
            <person name="Newman J.D."/>
        </authorList>
    </citation>
    <scope>NUCLEOTIDE SEQUENCE [LARGE SCALE GENOMIC DNA]</scope>
    <source>
        <strain evidence="1 2">KCTC 33946</strain>
    </source>
</reference>
<dbReference type="OrthoDB" id="2915109at2"/>
<dbReference type="AlphaFoldDB" id="A0A7X2LXF2"/>
<organism evidence="1 2">
    <name type="scientific">Metabacillus lacus</name>
    <dbReference type="NCBI Taxonomy" id="1983721"/>
    <lineage>
        <taxon>Bacteria</taxon>
        <taxon>Bacillati</taxon>
        <taxon>Bacillota</taxon>
        <taxon>Bacilli</taxon>
        <taxon>Bacillales</taxon>
        <taxon>Bacillaceae</taxon>
        <taxon>Metabacillus</taxon>
    </lineage>
</organism>
<comment type="caution">
    <text evidence="1">The sequence shown here is derived from an EMBL/GenBank/DDBJ whole genome shotgun (WGS) entry which is preliminary data.</text>
</comment>
<protein>
    <submittedName>
        <fullName evidence="1">DUF2521 family protein</fullName>
    </submittedName>
</protein>
<evidence type="ECO:0000313" key="2">
    <source>
        <dbReference type="Proteomes" id="UP000448867"/>
    </source>
</evidence>
<dbReference type="RefSeq" id="WP_154307666.1">
    <property type="nucleotide sequence ID" value="NZ_WKKI01000017.1"/>
</dbReference>
<evidence type="ECO:0000313" key="1">
    <source>
        <dbReference type="EMBL" id="MRX72500.1"/>
    </source>
</evidence>
<dbReference type="Proteomes" id="UP000448867">
    <property type="component" value="Unassembled WGS sequence"/>
</dbReference>
<name>A0A7X2LXF2_9BACI</name>
<sequence>MDKPFLLKDKRREKQLKYEKTMLKELSLKEIQGSIEHCFGEMTHCGSIQLSRIEEGCVDFAIESFLLGASYSRFGFFGETMETASLRCRREEKYLVDDLYEYLLYWGKAKEYPFIDESIFIACEFFITSWWKEGFFRGEKRYKLRLN</sequence>
<dbReference type="EMBL" id="WKKI01000017">
    <property type="protein sequence ID" value="MRX72500.1"/>
    <property type="molecule type" value="Genomic_DNA"/>
</dbReference>
<gene>
    <name evidence="1" type="ORF">GJU40_10120</name>
</gene>
<keyword evidence="2" id="KW-1185">Reference proteome</keyword>
<accession>A0A7X2LXF2</accession>
<dbReference type="Pfam" id="PF10730">
    <property type="entry name" value="DUF2521"/>
    <property type="match status" value="1"/>
</dbReference>
<proteinExistence type="predicted"/>